<evidence type="ECO:0000313" key="2">
    <source>
        <dbReference type="Proteomes" id="UP000325315"/>
    </source>
</evidence>
<evidence type="ECO:0000313" key="1">
    <source>
        <dbReference type="EMBL" id="KAA3470324.1"/>
    </source>
</evidence>
<dbReference type="OrthoDB" id="1002254at2759"/>
<gene>
    <name evidence="1" type="ORF">EPI10_016039</name>
</gene>
<proteinExistence type="predicted"/>
<comment type="caution">
    <text evidence="1">The sequence shown here is derived from an EMBL/GenBank/DDBJ whole genome shotgun (WGS) entry which is preliminary data.</text>
</comment>
<name>A0A5B6VMW5_9ROSI</name>
<keyword evidence="2" id="KW-1185">Reference proteome</keyword>
<dbReference type="AlphaFoldDB" id="A0A5B6VMW5"/>
<dbReference type="Proteomes" id="UP000325315">
    <property type="component" value="Unassembled WGS sequence"/>
</dbReference>
<accession>A0A5B6VMW5</accession>
<reference evidence="2" key="1">
    <citation type="journal article" date="2019" name="Plant Biotechnol. J.">
        <title>Genome sequencing of the Australian wild diploid species Gossypium australe highlights disease resistance and delayed gland morphogenesis.</title>
        <authorList>
            <person name="Cai Y."/>
            <person name="Cai X."/>
            <person name="Wang Q."/>
            <person name="Wang P."/>
            <person name="Zhang Y."/>
            <person name="Cai C."/>
            <person name="Xu Y."/>
            <person name="Wang K."/>
            <person name="Zhou Z."/>
            <person name="Wang C."/>
            <person name="Geng S."/>
            <person name="Li B."/>
            <person name="Dong Q."/>
            <person name="Hou Y."/>
            <person name="Wang H."/>
            <person name="Ai P."/>
            <person name="Liu Z."/>
            <person name="Yi F."/>
            <person name="Sun M."/>
            <person name="An G."/>
            <person name="Cheng J."/>
            <person name="Zhang Y."/>
            <person name="Shi Q."/>
            <person name="Xie Y."/>
            <person name="Shi X."/>
            <person name="Chang Y."/>
            <person name="Huang F."/>
            <person name="Chen Y."/>
            <person name="Hong S."/>
            <person name="Mi L."/>
            <person name="Sun Q."/>
            <person name="Zhang L."/>
            <person name="Zhou B."/>
            <person name="Peng R."/>
            <person name="Zhang X."/>
            <person name="Liu F."/>
        </authorList>
    </citation>
    <scope>NUCLEOTIDE SEQUENCE [LARGE SCALE GENOMIC DNA]</scope>
    <source>
        <strain evidence="2">cv. PA1801</strain>
    </source>
</reference>
<dbReference type="EMBL" id="SMMG02000006">
    <property type="protein sequence ID" value="KAA3470324.1"/>
    <property type="molecule type" value="Genomic_DNA"/>
</dbReference>
<protein>
    <submittedName>
        <fullName evidence="1">Integrase</fullName>
    </submittedName>
</protein>
<sequence>MNTCLTLEQHDSILAKWKAKLVFLQKIQELQKDNPKLQAKWKLVEINQTIEFSIGDNESLYFRNQLKRGILYEPHSSTYTMHPGSNKMYDDLKPLY</sequence>
<organism evidence="1 2">
    <name type="scientific">Gossypium australe</name>
    <dbReference type="NCBI Taxonomy" id="47621"/>
    <lineage>
        <taxon>Eukaryota</taxon>
        <taxon>Viridiplantae</taxon>
        <taxon>Streptophyta</taxon>
        <taxon>Embryophyta</taxon>
        <taxon>Tracheophyta</taxon>
        <taxon>Spermatophyta</taxon>
        <taxon>Magnoliopsida</taxon>
        <taxon>eudicotyledons</taxon>
        <taxon>Gunneridae</taxon>
        <taxon>Pentapetalae</taxon>
        <taxon>rosids</taxon>
        <taxon>malvids</taxon>
        <taxon>Malvales</taxon>
        <taxon>Malvaceae</taxon>
        <taxon>Malvoideae</taxon>
        <taxon>Gossypium</taxon>
    </lineage>
</organism>